<dbReference type="OrthoDB" id="26872at2"/>
<dbReference type="PROSITE" id="PS51257">
    <property type="entry name" value="PROKAR_LIPOPROTEIN"/>
    <property type="match status" value="1"/>
</dbReference>
<dbReference type="AlphaFoldDB" id="A0A1I3E1G5"/>
<organism evidence="3 4">
    <name type="scientific">Nocardioides psychrotolerans</name>
    <dbReference type="NCBI Taxonomy" id="1005945"/>
    <lineage>
        <taxon>Bacteria</taxon>
        <taxon>Bacillati</taxon>
        <taxon>Actinomycetota</taxon>
        <taxon>Actinomycetes</taxon>
        <taxon>Propionibacteriales</taxon>
        <taxon>Nocardioidaceae</taxon>
        <taxon>Nocardioides</taxon>
    </lineage>
</organism>
<keyword evidence="4" id="KW-1185">Reference proteome</keyword>
<dbReference type="PANTHER" id="PTHR36933:SF1">
    <property type="entry name" value="SLL0788 PROTEIN"/>
    <property type="match status" value="1"/>
</dbReference>
<dbReference type="InterPro" id="IPR012347">
    <property type="entry name" value="Ferritin-like"/>
</dbReference>
<feature type="domain" description="DUF305" evidence="2">
    <location>
        <begin position="47"/>
        <end position="205"/>
    </location>
</feature>
<dbReference type="PANTHER" id="PTHR36933">
    <property type="entry name" value="SLL0788 PROTEIN"/>
    <property type="match status" value="1"/>
</dbReference>
<protein>
    <submittedName>
        <fullName evidence="3">Uncharacterized conserved protein, DUF305 family</fullName>
    </submittedName>
</protein>
<name>A0A1I3E1G5_9ACTN</name>
<dbReference type="EMBL" id="FOQG01000003">
    <property type="protein sequence ID" value="SFH92678.1"/>
    <property type="molecule type" value="Genomic_DNA"/>
</dbReference>
<dbReference type="Gene3D" id="1.20.1260.10">
    <property type="match status" value="1"/>
</dbReference>
<feature type="chain" id="PRO_5039565999" evidence="1">
    <location>
        <begin position="29"/>
        <end position="207"/>
    </location>
</feature>
<reference evidence="3 4" key="1">
    <citation type="submission" date="2016-10" db="EMBL/GenBank/DDBJ databases">
        <authorList>
            <person name="de Groot N.N."/>
        </authorList>
    </citation>
    <scope>NUCLEOTIDE SEQUENCE [LARGE SCALE GENOMIC DNA]</scope>
    <source>
        <strain evidence="3 4">CGMCC 1.11156</strain>
    </source>
</reference>
<accession>A0A1I3E1G5</accession>
<gene>
    <name evidence="3" type="ORF">SAMN05216561_103173</name>
</gene>
<evidence type="ECO:0000313" key="3">
    <source>
        <dbReference type="EMBL" id="SFH92678.1"/>
    </source>
</evidence>
<dbReference type="Proteomes" id="UP000198649">
    <property type="component" value="Unassembled WGS sequence"/>
</dbReference>
<dbReference type="InterPro" id="IPR005183">
    <property type="entry name" value="DUF305_CopM-like"/>
</dbReference>
<dbReference type="Pfam" id="PF03713">
    <property type="entry name" value="DUF305"/>
    <property type="match status" value="1"/>
</dbReference>
<keyword evidence="1" id="KW-0732">Signal</keyword>
<dbReference type="STRING" id="1005945.SAMN05216561_103173"/>
<proteinExistence type="predicted"/>
<dbReference type="RefSeq" id="WP_091110984.1">
    <property type="nucleotide sequence ID" value="NZ_BKAF01000007.1"/>
</dbReference>
<evidence type="ECO:0000313" key="4">
    <source>
        <dbReference type="Proteomes" id="UP000198649"/>
    </source>
</evidence>
<evidence type="ECO:0000256" key="1">
    <source>
        <dbReference type="SAM" id="SignalP"/>
    </source>
</evidence>
<evidence type="ECO:0000259" key="2">
    <source>
        <dbReference type="Pfam" id="PF03713"/>
    </source>
</evidence>
<sequence>MHTKHRITHRTSGTLAALTLALALTACGGDDSTGAASTSSSDHNDTDVAFASDMIQHHAQALTMVDLTVERDLDPALQQVAEGIRDAQGPEIETMSNWLEQWGEEVPPTVRDHSNAEGHDMGDMADDTGMDMPGMMSDEDLEELADAPDADFEDLWLEMMIEHHEGAVSMAETEQEDGEHEPAVSLAEEIVATQTEEIATMQGLLDS</sequence>
<feature type="signal peptide" evidence="1">
    <location>
        <begin position="1"/>
        <end position="28"/>
    </location>
</feature>